<dbReference type="Gene3D" id="3.40.30.10">
    <property type="entry name" value="Glutaredoxin"/>
    <property type="match status" value="1"/>
</dbReference>
<accession>A0ABN8AKJ9</accession>
<organism evidence="2 3">
    <name type="scientific">Candidatus Nitrotoga arctica</name>
    <dbReference type="NCBI Taxonomy" id="453162"/>
    <lineage>
        <taxon>Bacteria</taxon>
        <taxon>Pseudomonadati</taxon>
        <taxon>Pseudomonadota</taxon>
        <taxon>Betaproteobacteria</taxon>
        <taxon>Nitrosomonadales</taxon>
        <taxon>Gallionellaceae</taxon>
        <taxon>Candidatus Nitrotoga</taxon>
    </lineage>
</organism>
<sequence>MTNIHPVAPELQVSQWLNTLRSITLADLRGRVVVLHAFQMLCPGCVSHGLPQAAAIHETFPAADVAVIGIHSVFEHHSAMTPVALEAFLYEYHIRFPVAVDRPSTTGNIPHTMEAFNMRGTPTLILLDRQGRIRLNHFGRMDDLRVGATIGQLVSEAAIDPNSNQYQEQPAAGRVGCDNEECAISDNMGQASA</sequence>
<dbReference type="RefSeq" id="WP_239797083.1">
    <property type="nucleotide sequence ID" value="NZ_OU912926.1"/>
</dbReference>
<dbReference type="EMBL" id="OU912926">
    <property type="protein sequence ID" value="CAG9933270.1"/>
    <property type="molecule type" value="Genomic_DNA"/>
</dbReference>
<evidence type="ECO:0000313" key="3">
    <source>
        <dbReference type="Proteomes" id="UP000839052"/>
    </source>
</evidence>
<dbReference type="PANTHER" id="PTHR42852">
    <property type="entry name" value="THIOL:DISULFIDE INTERCHANGE PROTEIN DSBE"/>
    <property type="match status" value="1"/>
</dbReference>
<keyword evidence="3" id="KW-1185">Reference proteome</keyword>
<proteinExistence type="predicted"/>
<evidence type="ECO:0000259" key="1">
    <source>
        <dbReference type="PROSITE" id="PS51352"/>
    </source>
</evidence>
<evidence type="ECO:0000313" key="2">
    <source>
        <dbReference type="EMBL" id="CAG9933270.1"/>
    </source>
</evidence>
<name>A0ABN8AKJ9_9PROT</name>
<dbReference type="InterPro" id="IPR000866">
    <property type="entry name" value="AhpC/TSA"/>
</dbReference>
<reference evidence="2 3" key="1">
    <citation type="submission" date="2021-10" db="EMBL/GenBank/DDBJ databases">
        <authorList>
            <person name="Koch H."/>
        </authorList>
    </citation>
    <scope>NUCLEOTIDE SEQUENCE [LARGE SCALE GENOMIC DNA]</scope>
    <source>
        <strain evidence="2">6680</strain>
    </source>
</reference>
<feature type="domain" description="Thioredoxin" evidence="1">
    <location>
        <begin position="2"/>
        <end position="164"/>
    </location>
</feature>
<dbReference type="InterPro" id="IPR036249">
    <property type="entry name" value="Thioredoxin-like_sf"/>
</dbReference>
<dbReference type="Proteomes" id="UP000839052">
    <property type="component" value="Chromosome"/>
</dbReference>
<dbReference type="Pfam" id="PF00578">
    <property type="entry name" value="AhpC-TSA"/>
    <property type="match status" value="1"/>
</dbReference>
<dbReference type="PROSITE" id="PS51352">
    <property type="entry name" value="THIOREDOXIN_2"/>
    <property type="match status" value="1"/>
</dbReference>
<dbReference type="InterPro" id="IPR050553">
    <property type="entry name" value="Thioredoxin_ResA/DsbE_sf"/>
</dbReference>
<dbReference type="InterPro" id="IPR013766">
    <property type="entry name" value="Thioredoxin_domain"/>
</dbReference>
<dbReference type="PANTHER" id="PTHR42852:SF13">
    <property type="entry name" value="PROTEIN DIPZ"/>
    <property type="match status" value="1"/>
</dbReference>
<protein>
    <submittedName>
        <fullName evidence="2">Alkyl hydroperoxide reductase</fullName>
    </submittedName>
</protein>
<dbReference type="SUPFAM" id="SSF52833">
    <property type="entry name" value="Thioredoxin-like"/>
    <property type="match status" value="1"/>
</dbReference>
<gene>
    <name evidence="2" type="ORF">NTG6680_2021</name>
</gene>